<dbReference type="Gene3D" id="2.120.10.30">
    <property type="entry name" value="TolB, C-terminal domain"/>
    <property type="match status" value="1"/>
</dbReference>
<proteinExistence type="inferred from homology"/>
<keyword evidence="6" id="KW-1185">Reference proteome</keyword>
<keyword evidence="2" id="KW-0597">Phosphoprotein</keyword>
<dbReference type="Proteomes" id="UP000478837">
    <property type="component" value="Unassembled WGS sequence"/>
</dbReference>
<comment type="caution">
    <text evidence="5">The sequence shown here is derived from an EMBL/GenBank/DDBJ whole genome shotgun (WGS) entry which is preliminary data.</text>
</comment>
<evidence type="ECO:0000256" key="2">
    <source>
        <dbReference type="ARBA" id="ARBA00022553"/>
    </source>
</evidence>
<dbReference type="InterPro" id="IPR018119">
    <property type="entry name" value="Strictosidine_synth_cons-reg"/>
</dbReference>
<dbReference type="EMBL" id="JAAAWP010000007">
    <property type="protein sequence ID" value="NDW22321.1"/>
    <property type="molecule type" value="Genomic_DNA"/>
</dbReference>
<dbReference type="GO" id="GO:0012505">
    <property type="term" value="C:endomembrane system"/>
    <property type="evidence" value="ECO:0007669"/>
    <property type="project" value="TreeGrafter"/>
</dbReference>
<evidence type="ECO:0000313" key="6">
    <source>
        <dbReference type="Proteomes" id="UP000478837"/>
    </source>
</evidence>
<dbReference type="Pfam" id="PF03088">
    <property type="entry name" value="Str_synth"/>
    <property type="match status" value="1"/>
</dbReference>
<evidence type="ECO:0000259" key="4">
    <source>
        <dbReference type="Pfam" id="PF03088"/>
    </source>
</evidence>
<dbReference type="PANTHER" id="PTHR10426:SF88">
    <property type="entry name" value="ADIPOCYTE PLASMA MEMBRANE-ASSOCIATED PROTEIN HEMOMUCIN-RELATED"/>
    <property type="match status" value="1"/>
</dbReference>
<dbReference type="InterPro" id="IPR011042">
    <property type="entry name" value="6-blade_b-propeller_TolB-like"/>
</dbReference>
<gene>
    <name evidence="5" type="ORF">GTW09_12370</name>
</gene>
<comment type="similarity">
    <text evidence="1">Belongs to the strictosidine synthase family.</text>
</comment>
<sequence length="355" mass="38687">MFLFLLLFTVVYLLFWPVSIDPVSWQAPSSQGLVKTLKTNNKLDKVQRIDMGSDYGPEDFAINSKGVIAVSSHSGNILLKGPSDTVFKPWVNTGGRPLGLAYDSADNLYVADAHMGLLKIDKTGNITVELDEQESADIVYADDVDVAENGVIYLTDATSKFSAQRFEGTLNASLLEIMEHRGNGKLIEFNPATKVSRVLISGLVFANGVAVSNNGDCVFVNETGSYRILRYWLQGPKAGSVETFVDNLPGFPDNLSITSEGSLWVGLATPRNKLIDYLSNKPLLRTIIQRFPAALRPKAVKYGHVIKVGPTGEIIESLQSPSGEYSFTTGVLQTAEGLYLSSLTETDVGFLPIRK</sequence>
<evidence type="ECO:0000313" key="5">
    <source>
        <dbReference type="EMBL" id="NDW22321.1"/>
    </source>
</evidence>
<dbReference type="SUPFAM" id="SSF63829">
    <property type="entry name" value="Calcium-dependent phosphotriesterase"/>
    <property type="match status" value="1"/>
</dbReference>
<protein>
    <submittedName>
        <fullName evidence="5">SMP-30/gluconolactonase/LRE family protein</fullName>
    </submittedName>
</protein>
<feature type="domain" description="Strictosidine synthase conserved region" evidence="4">
    <location>
        <begin position="142"/>
        <end position="235"/>
    </location>
</feature>
<dbReference type="Pfam" id="PF20067">
    <property type="entry name" value="SSL_N"/>
    <property type="match status" value="1"/>
</dbReference>
<name>A0A6L9MWZ9_9ALTE</name>
<accession>A0A6L9MWZ9</accession>
<dbReference type="GO" id="GO:0016787">
    <property type="term" value="F:hydrolase activity"/>
    <property type="evidence" value="ECO:0007669"/>
    <property type="project" value="TreeGrafter"/>
</dbReference>
<organism evidence="5 6">
    <name type="scientific">Alteromonas hispanica</name>
    <dbReference type="NCBI Taxonomy" id="315421"/>
    <lineage>
        <taxon>Bacteria</taxon>
        <taxon>Pseudomonadati</taxon>
        <taxon>Pseudomonadota</taxon>
        <taxon>Gammaproteobacteria</taxon>
        <taxon>Alteromonadales</taxon>
        <taxon>Alteromonadaceae</taxon>
        <taxon>Alteromonas/Salinimonas group</taxon>
        <taxon>Alteromonas</taxon>
    </lineage>
</organism>
<dbReference type="AlphaFoldDB" id="A0A6L9MWZ9"/>
<evidence type="ECO:0000256" key="1">
    <source>
        <dbReference type="ARBA" id="ARBA00009191"/>
    </source>
</evidence>
<evidence type="ECO:0000256" key="3">
    <source>
        <dbReference type="ARBA" id="ARBA00023180"/>
    </source>
</evidence>
<keyword evidence="3" id="KW-0325">Glycoprotein</keyword>
<reference evidence="5 6" key="1">
    <citation type="submission" date="2020-01" db="EMBL/GenBank/DDBJ databases">
        <title>Genomes of bacteria type strains.</title>
        <authorList>
            <person name="Chen J."/>
            <person name="Zhu S."/>
            <person name="Yang J."/>
        </authorList>
    </citation>
    <scope>NUCLEOTIDE SEQUENCE [LARGE SCALE GENOMIC DNA]</scope>
    <source>
        <strain evidence="5 6">LMG 22958</strain>
    </source>
</reference>
<dbReference type="PANTHER" id="PTHR10426">
    <property type="entry name" value="STRICTOSIDINE SYNTHASE-RELATED"/>
    <property type="match status" value="1"/>
</dbReference>